<keyword evidence="3" id="KW-0508">mRNA splicing</keyword>
<dbReference type="Proteomes" id="UP000186922">
    <property type="component" value="Unassembled WGS sequence"/>
</dbReference>
<evidence type="ECO:0000256" key="3">
    <source>
        <dbReference type="ARBA" id="ARBA00023187"/>
    </source>
</evidence>
<evidence type="ECO:0000256" key="5">
    <source>
        <dbReference type="SAM" id="MobiDB-lite"/>
    </source>
</evidence>
<dbReference type="STRING" id="947166.A0A1D1US84"/>
<dbReference type="GO" id="GO:0071013">
    <property type="term" value="C:catalytic step 2 spliceosome"/>
    <property type="evidence" value="ECO:0007669"/>
    <property type="project" value="TreeGrafter"/>
</dbReference>
<dbReference type="GO" id="GO:0045292">
    <property type="term" value="P:mRNA cis splicing, via spliceosome"/>
    <property type="evidence" value="ECO:0007669"/>
    <property type="project" value="TreeGrafter"/>
</dbReference>
<comment type="similarity">
    <text evidence="1">Belongs to the CWC15 family.</text>
</comment>
<comment type="caution">
    <text evidence="6">The sequence shown here is derived from an EMBL/GenBank/DDBJ whole genome shotgun (WGS) entry which is preliminary data.</text>
</comment>
<dbReference type="EMBL" id="BDGG01000001">
    <property type="protein sequence ID" value="GAU90592.1"/>
    <property type="molecule type" value="Genomic_DNA"/>
</dbReference>
<sequence length="230" mass="26295">MTTAARPTFNPAVGGTQKNEGNLAYHSVQYSSQDLPSHKKLKHRQSGQGTIEEVRQRNFREELEDREQRHKSGRKDGASSRDEPSYGGAPLSIESSTKRPRPDAPVSLINLDADEPLNNANDDTDDEDQDDTAELMAELNRIKKEREAEQAKKNEAKRIEDEKIRMENLLHGNPLLAKKAGDFTVKRRWDDDVVFKNCAKGQDDKNKAKNFINDSLRSEFHKKFMDRYIK</sequence>
<reference evidence="6 7" key="1">
    <citation type="journal article" date="2016" name="Nat. Commun.">
        <title>Extremotolerant tardigrade genome and improved radiotolerance of human cultured cells by tardigrade-unique protein.</title>
        <authorList>
            <person name="Hashimoto T."/>
            <person name="Horikawa D.D."/>
            <person name="Saito Y."/>
            <person name="Kuwahara H."/>
            <person name="Kozuka-Hata H."/>
            <person name="Shin-I T."/>
            <person name="Minakuchi Y."/>
            <person name="Ohishi K."/>
            <person name="Motoyama A."/>
            <person name="Aizu T."/>
            <person name="Enomoto A."/>
            <person name="Kondo K."/>
            <person name="Tanaka S."/>
            <person name="Hara Y."/>
            <person name="Koshikawa S."/>
            <person name="Sagara H."/>
            <person name="Miura T."/>
            <person name="Yokobori S."/>
            <person name="Miyagawa K."/>
            <person name="Suzuki Y."/>
            <person name="Kubo T."/>
            <person name="Oyama M."/>
            <person name="Kohara Y."/>
            <person name="Fujiyama A."/>
            <person name="Arakawa K."/>
            <person name="Katayama T."/>
            <person name="Toyoda A."/>
            <person name="Kunieda T."/>
        </authorList>
    </citation>
    <scope>NUCLEOTIDE SEQUENCE [LARGE SCALE GENOMIC DNA]</scope>
    <source>
        <strain evidence="6 7">YOKOZUNA-1</strain>
    </source>
</reference>
<evidence type="ECO:0000256" key="2">
    <source>
        <dbReference type="ARBA" id="ARBA00022664"/>
    </source>
</evidence>
<keyword evidence="7" id="KW-1185">Reference proteome</keyword>
<dbReference type="AlphaFoldDB" id="A0A1D1US84"/>
<feature type="region of interest" description="Disordered" evidence="5">
    <location>
        <begin position="1"/>
        <end position="132"/>
    </location>
</feature>
<protein>
    <recommendedName>
        <fullName evidence="8">CWC15</fullName>
    </recommendedName>
</protein>
<evidence type="ECO:0000256" key="4">
    <source>
        <dbReference type="SAM" id="Coils"/>
    </source>
</evidence>
<feature type="coiled-coil region" evidence="4">
    <location>
        <begin position="132"/>
        <end position="169"/>
    </location>
</feature>
<dbReference type="Pfam" id="PF04889">
    <property type="entry name" value="Cwf_Cwc_15"/>
    <property type="match status" value="1"/>
</dbReference>
<gene>
    <name evidence="6" type="primary">RvY_02990-1</name>
    <name evidence="6" type="synonym">RvY_02990.1</name>
    <name evidence="6" type="ORF">RvY_02990</name>
</gene>
<dbReference type="PANTHER" id="PTHR12718:SF2">
    <property type="entry name" value="SPLICEOSOME-ASSOCIATED PROTEIN CWC15 HOMOLOG"/>
    <property type="match status" value="1"/>
</dbReference>
<feature type="compositionally biased region" description="Acidic residues" evidence="5">
    <location>
        <begin position="122"/>
        <end position="132"/>
    </location>
</feature>
<evidence type="ECO:0008006" key="8">
    <source>
        <dbReference type="Google" id="ProtNLM"/>
    </source>
</evidence>
<keyword evidence="2" id="KW-0507">mRNA processing</keyword>
<dbReference type="GO" id="GO:0003723">
    <property type="term" value="F:RNA binding"/>
    <property type="evidence" value="ECO:0007669"/>
    <property type="project" value="TreeGrafter"/>
</dbReference>
<name>A0A1D1US84_RAMVA</name>
<dbReference type="OrthoDB" id="30179at2759"/>
<evidence type="ECO:0000313" key="7">
    <source>
        <dbReference type="Proteomes" id="UP000186922"/>
    </source>
</evidence>
<feature type="compositionally biased region" description="Basic and acidic residues" evidence="5">
    <location>
        <begin position="52"/>
        <end position="84"/>
    </location>
</feature>
<dbReference type="InterPro" id="IPR006973">
    <property type="entry name" value="Cwf_Cwc_15"/>
</dbReference>
<evidence type="ECO:0000256" key="1">
    <source>
        <dbReference type="ARBA" id="ARBA00006644"/>
    </source>
</evidence>
<dbReference type="PANTHER" id="PTHR12718">
    <property type="entry name" value="CELL CYCLE CONTROL PROTEIN CWF15"/>
    <property type="match status" value="1"/>
</dbReference>
<organism evidence="6 7">
    <name type="scientific">Ramazzottius varieornatus</name>
    <name type="common">Water bear</name>
    <name type="synonym">Tardigrade</name>
    <dbReference type="NCBI Taxonomy" id="947166"/>
    <lineage>
        <taxon>Eukaryota</taxon>
        <taxon>Metazoa</taxon>
        <taxon>Ecdysozoa</taxon>
        <taxon>Tardigrada</taxon>
        <taxon>Eutardigrada</taxon>
        <taxon>Parachela</taxon>
        <taxon>Hypsibioidea</taxon>
        <taxon>Ramazzottiidae</taxon>
        <taxon>Ramazzottius</taxon>
    </lineage>
</organism>
<keyword evidence="4" id="KW-0175">Coiled coil</keyword>
<accession>A0A1D1US84</accession>
<evidence type="ECO:0000313" key="6">
    <source>
        <dbReference type="EMBL" id="GAU90592.1"/>
    </source>
</evidence>
<proteinExistence type="inferred from homology"/>